<accession>A0ABW3U1Z1</accession>
<protein>
    <submittedName>
        <fullName evidence="2">Uncharacterized protein</fullName>
    </submittedName>
</protein>
<evidence type="ECO:0000256" key="1">
    <source>
        <dbReference type="SAM" id="Phobius"/>
    </source>
</evidence>
<keyword evidence="1" id="KW-0812">Transmembrane</keyword>
<evidence type="ECO:0000313" key="2">
    <source>
        <dbReference type="EMBL" id="MFD1205632.1"/>
    </source>
</evidence>
<dbReference type="EMBL" id="JBHTLT010000049">
    <property type="protein sequence ID" value="MFD1205632.1"/>
    <property type="molecule type" value="Genomic_DNA"/>
</dbReference>
<sequence>MHNKFFNYSIVILLSIFFAYILYTFGMPEWLIIIIIILFIIALMIGYPFYVIYKSKNMKLIGRYLTTHKKKPIFQYAYALSHENNEEVIDSLKRVLAAYPQAEVQEVYKANLAIFQKDWQKLITFSDQMTNPLYKDYYRGIGYAMKNDREAAAATLSKVPVPWMKHSLSAIIALKNKDRGRFRIERDQSVANAVGMQRYVLFYTLKRMEESILPVNSAK</sequence>
<gene>
    <name evidence="2" type="ORF">ACFQ38_11025</name>
</gene>
<reference evidence="3" key="1">
    <citation type="journal article" date="2019" name="Int. J. Syst. Evol. Microbiol.">
        <title>The Global Catalogue of Microorganisms (GCM) 10K type strain sequencing project: providing services to taxonomists for standard genome sequencing and annotation.</title>
        <authorList>
            <consortium name="The Broad Institute Genomics Platform"/>
            <consortium name="The Broad Institute Genome Sequencing Center for Infectious Disease"/>
            <person name="Wu L."/>
            <person name="Ma J."/>
        </authorList>
    </citation>
    <scope>NUCLEOTIDE SEQUENCE [LARGE SCALE GENOMIC DNA]</scope>
    <source>
        <strain evidence="3">CCUG 53915</strain>
    </source>
</reference>
<dbReference type="RefSeq" id="WP_336822878.1">
    <property type="nucleotide sequence ID" value="NZ_JBHTLT010000049.1"/>
</dbReference>
<organism evidence="2 3">
    <name type="scientific">Sporosarcina contaminans</name>
    <dbReference type="NCBI Taxonomy" id="633403"/>
    <lineage>
        <taxon>Bacteria</taxon>
        <taxon>Bacillati</taxon>
        <taxon>Bacillota</taxon>
        <taxon>Bacilli</taxon>
        <taxon>Bacillales</taxon>
        <taxon>Caryophanaceae</taxon>
        <taxon>Sporosarcina</taxon>
    </lineage>
</organism>
<feature type="transmembrane region" description="Helical" evidence="1">
    <location>
        <begin position="5"/>
        <end position="25"/>
    </location>
</feature>
<comment type="caution">
    <text evidence="2">The sequence shown here is derived from an EMBL/GenBank/DDBJ whole genome shotgun (WGS) entry which is preliminary data.</text>
</comment>
<keyword evidence="3" id="KW-1185">Reference proteome</keyword>
<dbReference type="Proteomes" id="UP001597231">
    <property type="component" value="Unassembled WGS sequence"/>
</dbReference>
<feature type="transmembrane region" description="Helical" evidence="1">
    <location>
        <begin position="31"/>
        <end position="53"/>
    </location>
</feature>
<keyword evidence="1" id="KW-1133">Transmembrane helix</keyword>
<proteinExistence type="predicted"/>
<keyword evidence="1" id="KW-0472">Membrane</keyword>
<evidence type="ECO:0000313" key="3">
    <source>
        <dbReference type="Proteomes" id="UP001597231"/>
    </source>
</evidence>
<name>A0ABW3U1Z1_9BACL</name>